<dbReference type="SUPFAM" id="SSF52317">
    <property type="entry name" value="Class I glutamine amidotransferase-like"/>
    <property type="match status" value="1"/>
</dbReference>
<sequence length="180" mass="19634">MKKVAILLADGFETIEALTVVDVLRRADVTCNTFALKDLEVTTSHKVKVIADNNIENNEINEYDILVLPGGIPGSTSLRDNKKVISLIKEFYKKGKFVCAICAAPIALGKAGITTGKNITCYPGFETELGECNYKNELVVVDNNIITGRGPAAAIPFAFEILSKVKPEKVDEIKRGMLFI</sequence>
<dbReference type="InterPro" id="IPR050325">
    <property type="entry name" value="Prot/Nucl_acid_deglycase"/>
</dbReference>
<dbReference type="NCBIfam" id="TIGR01383">
    <property type="entry name" value="not_thiJ"/>
    <property type="match status" value="1"/>
</dbReference>
<comment type="caution">
    <text evidence="2">The sequence shown here is derived from an EMBL/GenBank/DDBJ whole genome shotgun (WGS) entry which is preliminary data.</text>
</comment>
<dbReference type="AlphaFoldDB" id="A0ABD4RIP9"/>
<dbReference type="PANTHER" id="PTHR48094">
    <property type="entry name" value="PROTEIN/NUCLEIC ACID DEGLYCASE DJ-1-RELATED"/>
    <property type="match status" value="1"/>
</dbReference>
<dbReference type="Gene3D" id="3.40.50.880">
    <property type="match status" value="1"/>
</dbReference>
<evidence type="ECO:0000313" key="3">
    <source>
        <dbReference type="Proteomes" id="UP000775179"/>
    </source>
</evidence>
<reference evidence="2 3" key="1">
    <citation type="submission" date="2021-08" db="EMBL/GenBank/DDBJ databases">
        <title>Genome sequence analysis of Clostridium chauvoei strains of European origin and evaluation of typing options for outbreak investigations.</title>
        <authorList>
            <person name="Abdel-Glil M."/>
            <person name="Thomas P."/>
            <person name="Seyboldt C."/>
        </authorList>
    </citation>
    <scope>NUCLEOTIDE SEQUENCE [LARGE SCALE GENOMIC DNA]</scope>
    <source>
        <strain evidence="2 3">S0260-09</strain>
    </source>
</reference>
<dbReference type="InterPro" id="IPR029062">
    <property type="entry name" value="Class_I_gatase-like"/>
</dbReference>
<feature type="domain" description="DJ-1/PfpI" evidence="1">
    <location>
        <begin position="2"/>
        <end position="163"/>
    </location>
</feature>
<dbReference type="CDD" id="cd03135">
    <property type="entry name" value="GATase1_DJ-1"/>
    <property type="match status" value="1"/>
</dbReference>
<evidence type="ECO:0000259" key="1">
    <source>
        <dbReference type="Pfam" id="PF01965"/>
    </source>
</evidence>
<dbReference type="Proteomes" id="UP000775179">
    <property type="component" value="Unassembled WGS sequence"/>
</dbReference>
<dbReference type="KEGG" id="cchv:BTM20_04830"/>
<dbReference type="PANTHER" id="PTHR48094:SF12">
    <property type="entry name" value="PARKINSON DISEASE PROTEIN 7 HOMOLOG"/>
    <property type="match status" value="1"/>
</dbReference>
<dbReference type="InterPro" id="IPR002818">
    <property type="entry name" value="DJ-1/PfpI"/>
</dbReference>
<evidence type="ECO:0000313" key="2">
    <source>
        <dbReference type="EMBL" id="MBX7291090.1"/>
    </source>
</evidence>
<proteinExistence type="predicted"/>
<dbReference type="InterPro" id="IPR006287">
    <property type="entry name" value="DJ-1"/>
</dbReference>
<accession>A0ABD4RIP9</accession>
<name>A0ABD4RIP9_9CLOT</name>
<organism evidence="2 3">
    <name type="scientific">Clostridium chauvoei</name>
    <dbReference type="NCBI Taxonomy" id="46867"/>
    <lineage>
        <taxon>Bacteria</taxon>
        <taxon>Bacillati</taxon>
        <taxon>Bacillota</taxon>
        <taxon>Clostridia</taxon>
        <taxon>Eubacteriales</taxon>
        <taxon>Clostridiaceae</taxon>
        <taxon>Clostridium</taxon>
    </lineage>
</organism>
<dbReference type="Pfam" id="PF01965">
    <property type="entry name" value="DJ-1_PfpI"/>
    <property type="match status" value="1"/>
</dbReference>
<dbReference type="EMBL" id="JAIFTX010000017">
    <property type="protein sequence ID" value="MBX7291090.1"/>
    <property type="molecule type" value="Genomic_DNA"/>
</dbReference>
<protein>
    <submittedName>
        <fullName evidence="2">DJ-1/PfpI family protein</fullName>
    </submittedName>
</protein>
<dbReference type="RefSeq" id="WP_021875173.1">
    <property type="nucleotide sequence ID" value="NZ_CP018624.1"/>
</dbReference>
<dbReference type="GeneID" id="66301181"/>
<gene>
    <name evidence="2" type="ORF">K4H94_08645</name>
</gene>